<sequence length="190" mass="21637">MGLHHRSLAMALNRHRKVDTLRVLMGSLLHRARNLLHLHLTDRLRLLDLLRVVMGSMVTASQVMVRPHLILVRLLRATWDMGNSSLMVTLMAVEATGSLRRTLLKQQHRLHHRINLLPLGLLLLLQRQLLLLLTVAALKLLQKVKRQLRLQQHSQASAPVSSALLLIISHLVLGKRVTLYCSPCLHLLIF</sequence>
<reference evidence="1" key="1">
    <citation type="submission" date="2014-09" db="EMBL/GenBank/DDBJ databases">
        <authorList>
            <person name="Magalhaes I.L.F."/>
            <person name="Oliveira U."/>
            <person name="Santos F.R."/>
            <person name="Vidigal T.H.D.A."/>
            <person name="Brescovit A.D."/>
            <person name="Santos A.J."/>
        </authorList>
    </citation>
    <scope>NUCLEOTIDE SEQUENCE</scope>
    <source>
        <tissue evidence="1">Shoot tissue taken approximately 20 cm above the soil surface</tissue>
    </source>
</reference>
<dbReference type="EMBL" id="GBRH01187842">
    <property type="protein sequence ID" value="JAE10054.1"/>
    <property type="molecule type" value="Transcribed_RNA"/>
</dbReference>
<name>A0A0A9FFQ5_ARUDO</name>
<accession>A0A0A9FFQ5</accession>
<organism evidence="1">
    <name type="scientific">Arundo donax</name>
    <name type="common">Giant reed</name>
    <name type="synonym">Donax arundinaceus</name>
    <dbReference type="NCBI Taxonomy" id="35708"/>
    <lineage>
        <taxon>Eukaryota</taxon>
        <taxon>Viridiplantae</taxon>
        <taxon>Streptophyta</taxon>
        <taxon>Embryophyta</taxon>
        <taxon>Tracheophyta</taxon>
        <taxon>Spermatophyta</taxon>
        <taxon>Magnoliopsida</taxon>
        <taxon>Liliopsida</taxon>
        <taxon>Poales</taxon>
        <taxon>Poaceae</taxon>
        <taxon>PACMAD clade</taxon>
        <taxon>Arundinoideae</taxon>
        <taxon>Arundineae</taxon>
        <taxon>Arundo</taxon>
    </lineage>
</organism>
<reference evidence="1" key="2">
    <citation type="journal article" date="2015" name="Data Brief">
        <title>Shoot transcriptome of the giant reed, Arundo donax.</title>
        <authorList>
            <person name="Barrero R.A."/>
            <person name="Guerrero F.D."/>
            <person name="Moolhuijzen P."/>
            <person name="Goolsby J.A."/>
            <person name="Tidwell J."/>
            <person name="Bellgard S.E."/>
            <person name="Bellgard M.I."/>
        </authorList>
    </citation>
    <scope>NUCLEOTIDE SEQUENCE</scope>
    <source>
        <tissue evidence="1">Shoot tissue taken approximately 20 cm above the soil surface</tissue>
    </source>
</reference>
<protein>
    <submittedName>
        <fullName evidence="1">Uncharacterized protein</fullName>
    </submittedName>
</protein>
<evidence type="ECO:0000313" key="1">
    <source>
        <dbReference type="EMBL" id="JAE10054.1"/>
    </source>
</evidence>
<dbReference type="AlphaFoldDB" id="A0A0A9FFQ5"/>
<proteinExistence type="predicted"/>